<keyword evidence="5" id="KW-0539">Nucleus</keyword>
<keyword evidence="3" id="KW-0238">DNA-binding</keyword>
<evidence type="ECO:0000313" key="6">
    <source>
        <dbReference type="EMBL" id="KAK4039757.1"/>
    </source>
</evidence>
<reference evidence="7" key="1">
    <citation type="journal article" date="2023" name="Mol. Phylogenet. Evol.">
        <title>Genome-scale phylogeny and comparative genomics of the fungal order Sordariales.</title>
        <authorList>
            <person name="Hensen N."/>
            <person name="Bonometti L."/>
            <person name="Westerberg I."/>
            <person name="Brannstrom I.O."/>
            <person name="Guillou S."/>
            <person name="Cros-Aarteil S."/>
            <person name="Calhoun S."/>
            <person name="Haridas S."/>
            <person name="Kuo A."/>
            <person name="Mondo S."/>
            <person name="Pangilinan J."/>
            <person name="Riley R."/>
            <person name="LaButti K."/>
            <person name="Andreopoulos B."/>
            <person name="Lipzen A."/>
            <person name="Chen C."/>
            <person name="Yan M."/>
            <person name="Daum C."/>
            <person name="Ng V."/>
            <person name="Clum A."/>
            <person name="Steindorff A."/>
            <person name="Ohm R.A."/>
            <person name="Martin F."/>
            <person name="Silar P."/>
            <person name="Natvig D.O."/>
            <person name="Lalanne C."/>
            <person name="Gautier V."/>
            <person name="Ament-Velasquez S.L."/>
            <person name="Kruys A."/>
            <person name="Hutchinson M.I."/>
            <person name="Powell A.J."/>
            <person name="Barry K."/>
            <person name="Miller A.N."/>
            <person name="Grigoriev I.V."/>
            <person name="Debuchy R."/>
            <person name="Gladieux P."/>
            <person name="Hiltunen Thoren M."/>
            <person name="Johannesson H."/>
        </authorList>
    </citation>
    <scope>NUCLEOTIDE SEQUENCE [LARGE SCALE GENOMIC DNA]</scope>
    <source>
        <strain evidence="7">CBS 284.82</strain>
    </source>
</reference>
<keyword evidence="7" id="KW-1185">Reference proteome</keyword>
<proteinExistence type="predicted"/>
<keyword evidence="2" id="KW-0805">Transcription regulation</keyword>
<dbReference type="GO" id="GO:0000981">
    <property type="term" value="F:DNA-binding transcription factor activity, RNA polymerase II-specific"/>
    <property type="evidence" value="ECO:0007669"/>
    <property type="project" value="InterPro"/>
</dbReference>
<dbReference type="Proteomes" id="UP001303115">
    <property type="component" value="Unassembled WGS sequence"/>
</dbReference>
<accession>A0AAN6SRD0</accession>
<dbReference type="GO" id="GO:0000976">
    <property type="term" value="F:transcription cis-regulatory region binding"/>
    <property type="evidence" value="ECO:0007669"/>
    <property type="project" value="TreeGrafter"/>
</dbReference>
<keyword evidence="4" id="KW-0804">Transcription</keyword>
<dbReference type="InterPro" id="IPR051089">
    <property type="entry name" value="prtT"/>
</dbReference>
<dbReference type="InterPro" id="IPR036864">
    <property type="entry name" value="Zn2-C6_fun-type_DNA-bd_sf"/>
</dbReference>
<evidence type="ECO:0000256" key="2">
    <source>
        <dbReference type="ARBA" id="ARBA00023015"/>
    </source>
</evidence>
<dbReference type="PANTHER" id="PTHR31845">
    <property type="entry name" value="FINGER DOMAIN PROTEIN, PUTATIVE-RELATED"/>
    <property type="match status" value="1"/>
</dbReference>
<organism evidence="6 7">
    <name type="scientific">Parachaetomium inaequale</name>
    <dbReference type="NCBI Taxonomy" id="2588326"/>
    <lineage>
        <taxon>Eukaryota</taxon>
        <taxon>Fungi</taxon>
        <taxon>Dikarya</taxon>
        <taxon>Ascomycota</taxon>
        <taxon>Pezizomycotina</taxon>
        <taxon>Sordariomycetes</taxon>
        <taxon>Sordariomycetidae</taxon>
        <taxon>Sordariales</taxon>
        <taxon>Chaetomiaceae</taxon>
        <taxon>Parachaetomium</taxon>
    </lineage>
</organism>
<dbReference type="EMBL" id="MU854393">
    <property type="protein sequence ID" value="KAK4039757.1"/>
    <property type="molecule type" value="Genomic_DNA"/>
</dbReference>
<name>A0AAN6SRD0_9PEZI</name>
<dbReference type="GO" id="GO:0008270">
    <property type="term" value="F:zinc ion binding"/>
    <property type="evidence" value="ECO:0007669"/>
    <property type="project" value="InterPro"/>
</dbReference>
<dbReference type="AlphaFoldDB" id="A0AAN6SRD0"/>
<evidence type="ECO:0000256" key="4">
    <source>
        <dbReference type="ARBA" id="ARBA00023163"/>
    </source>
</evidence>
<evidence type="ECO:0008006" key="8">
    <source>
        <dbReference type="Google" id="ProtNLM"/>
    </source>
</evidence>
<evidence type="ECO:0000313" key="7">
    <source>
        <dbReference type="Proteomes" id="UP001303115"/>
    </source>
</evidence>
<dbReference type="PANTHER" id="PTHR31845:SF18">
    <property type="entry name" value="ZN(II)2CYS6 TRANSCRIPTION FACTOR (EUROFUNG)"/>
    <property type="match status" value="1"/>
</dbReference>
<comment type="caution">
    <text evidence="6">The sequence shown here is derived from an EMBL/GenBank/DDBJ whole genome shotgun (WGS) entry which is preliminary data.</text>
</comment>
<comment type="subcellular location">
    <subcellularLocation>
        <location evidence="1">Nucleus</location>
    </subcellularLocation>
</comment>
<gene>
    <name evidence="6" type="ORF">C8A01DRAFT_16337</name>
</gene>
<protein>
    <recommendedName>
        <fullName evidence="8">Zn(2)-C6 fungal-type domain-containing protein</fullName>
    </recommendedName>
</protein>
<sequence length="623" mass="67852">MERRPVNHSAPYGHACMSCFKAKCRCIPRHDGHGCQRCHRLKKHCAPSNSVRRRAVDQKQDSDGRIARLEGLVSLLQSRNVNEGDPTVELEHGVSSGLEGLDGVEAFMAPFLTMPGADIPNAGTPETPESSAAACLDTFRSHMLPHFPFIHLPAQVTAQQLQLERPFLFRAIACVASPTSYEKRTRASEFKRALCGRAFLQQQDENDIQPDRMDQAIDFLLGLLTYVAWGWDHLLSSRLIMLAVSLVGEMRLDKPGPPDVHTLGLLPPDIIGYGHGPAIREHLLERQRAVLACFVLSSAISAYSGQVDALRWTPQMEQGLAAISANAELQTDAILALQVRLQLIAEQALHERDQSHETDHAAAEALLAQLEELRPAVQQHKGINYTLPAHFHATELTLHETLHSTTTPTNTIPQITVTACPPPGTHTTLPQNNNTNTNTTNNIPPNLAHLWHALLAIQSTSATLLALPPADFRGMAFPQWAQLTRCLAALHRFETLRVPDPRWTAAAVRGVVDLPVLLGGLVGRLEAAGREVGEGPGGGGGGAGSGGFMGLAGGVRRLRERVLRERVLRERVLREREGGEMGGAVGAGAGVGIPEGEGIVMGAQKGFFRNPRFWLNHFFTEID</sequence>
<dbReference type="GO" id="GO:0005634">
    <property type="term" value="C:nucleus"/>
    <property type="evidence" value="ECO:0007669"/>
    <property type="project" value="UniProtKB-SubCell"/>
</dbReference>
<evidence type="ECO:0000256" key="3">
    <source>
        <dbReference type="ARBA" id="ARBA00023125"/>
    </source>
</evidence>
<evidence type="ECO:0000256" key="5">
    <source>
        <dbReference type="ARBA" id="ARBA00023242"/>
    </source>
</evidence>
<evidence type="ECO:0000256" key="1">
    <source>
        <dbReference type="ARBA" id="ARBA00004123"/>
    </source>
</evidence>
<dbReference type="Gene3D" id="4.10.240.10">
    <property type="entry name" value="Zn(2)-C6 fungal-type DNA-binding domain"/>
    <property type="match status" value="1"/>
</dbReference>